<comment type="caution">
    <text evidence="2">The sequence shown here is derived from an EMBL/GenBank/DDBJ whole genome shotgun (WGS) entry which is preliminary data.</text>
</comment>
<evidence type="ECO:0000256" key="1">
    <source>
        <dbReference type="SAM" id="MobiDB-lite"/>
    </source>
</evidence>
<proteinExistence type="predicted"/>
<keyword evidence="3" id="KW-1185">Reference proteome</keyword>
<dbReference type="EMBL" id="JARBJD010000064">
    <property type="protein sequence ID" value="KAK2955640.1"/>
    <property type="molecule type" value="Genomic_DNA"/>
</dbReference>
<organism evidence="2 3">
    <name type="scientific">Blattamonas nauphoetae</name>
    <dbReference type="NCBI Taxonomy" id="2049346"/>
    <lineage>
        <taxon>Eukaryota</taxon>
        <taxon>Metamonada</taxon>
        <taxon>Preaxostyla</taxon>
        <taxon>Oxymonadida</taxon>
        <taxon>Blattamonas</taxon>
    </lineage>
</organism>
<reference evidence="2 3" key="1">
    <citation type="journal article" date="2022" name="bioRxiv">
        <title>Genomics of Preaxostyla Flagellates Illuminates Evolutionary Transitions and the Path Towards Mitochondrial Loss.</title>
        <authorList>
            <person name="Novak L.V.F."/>
            <person name="Treitli S.C."/>
            <person name="Pyrih J."/>
            <person name="Halakuc P."/>
            <person name="Pipaliya S.V."/>
            <person name="Vacek V."/>
            <person name="Brzon O."/>
            <person name="Soukal P."/>
            <person name="Eme L."/>
            <person name="Dacks J.B."/>
            <person name="Karnkowska A."/>
            <person name="Elias M."/>
            <person name="Hampl V."/>
        </authorList>
    </citation>
    <scope>NUCLEOTIDE SEQUENCE [LARGE SCALE GENOMIC DNA]</scope>
    <source>
        <strain evidence="2">NAU3</strain>
        <tissue evidence="2">Gut</tissue>
    </source>
</reference>
<feature type="region of interest" description="Disordered" evidence="1">
    <location>
        <begin position="242"/>
        <end position="263"/>
    </location>
</feature>
<dbReference type="Proteomes" id="UP001281761">
    <property type="component" value="Unassembled WGS sequence"/>
</dbReference>
<feature type="compositionally biased region" description="Polar residues" evidence="1">
    <location>
        <begin position="243"/>
        <end position="252"/>
    </location>
</feature>
<evidence type="ECO:0000313" key="3">
    <source>
        <dbReference type="Proteomes" id="UP001281761"/>
    </source>
</evidence>
<sequence length="263" mass="29965">MNDAEEYSPFLKWRIYKRITTSSAAEVFVSLASFVRKHYPLDFMIVDKVKTFLHWIRYNFGTVSQADALVKAIGEVSEDPAAVFVDSINALLSSYYPSIVEETLGFLGYCVAKCATSRRFAIVSSKLFHRIPSALCMPNFAIVKRNLTMPHMIRIIQVCIKLTSFQRLRVLSSIADHQSIRNVVLHDVLIPVEPILLQISRNRRLSWWSIEYQNILQILTKIFDRCFSRQLKTIPSPKALLGSSPTRYTDGSTMKPKLGAEGE</sequence>
<name>A0ABQ9XW04_9EUKA</name>
<evidence type="ECO:0000313" key="2">
    <source>
        <dbReference type="EMBL" id="KAK2955640.1"/>
    </source>
</evidence>
<gene>
    <name evidence="2" type="ORF">BLNAU_9330</name>
</gene>
<protein>
    <submittedName>
        <fullName evidence="2">Uncharacterized protein</fullName>
    </submittedName>
</protein>
<accession>A0ABQ9XW04</accession>